<evidence type="ECO:0000313" key="3">
    <source>
        <dbReference type="EMBL" id="CAG13363.1"/>
    </source>
</evidence>
<dbReference type="OrthoDB" id="10009351at2759"/>
<dbReference type="AlphaFoldDB" id="Q4RE19"/>
<dbReference type="InterPro" id="IPR004148">
    <property type="entry name" value="BAR_dom"/>
</dbReference>
<feature type="region of interest" description="Disordered" evidence="1">
    <location>
        <begin position="508"/>
        <end position="531"/>
    </location>
</feature>
<dbReference type="InterPro" id="IPR027267">
    <property type="entry name" value="AH/BAR_dom_sf"/>
</dbReference>
<dbReference type="PROSITE" id="PS51021">
    <property type="entry name" value="BAR"/>
    <property type="match status" value="1"/>
</dbReference>
<dbReference type="KEGG" id="tng:GSTEN00035968G001"/>
<name>Q4RE19_TETNG</name>
<dbReference type="EMBL" id="CAAE01015143">
    <property type="protein sequence ID" value="CAG13363.1"/>
    <property type="molecule type" value="Genomic_DNA"/>
</dbReference>
<dbReference type="SMART" id="SM00721">
    <property type="entry name" value="BAR"/>
    <property type="match status" value="1"/>
</dbReference>
<dbReference type="Pfam" id="PF03114">
    <property type="entry name" value="BAR"/>
    <property type="match status" value="1"/>
</dbReference>
<dbReference type="GO" id="GO:0005737">
    <property type="term" value="C:cytoplasm"/>
    <property type="evidence" value="ECO:0007669"/>
    <property type="project" value="InterPro"/>
</dbReference>
<dbReference type="GO" id="GO:0001849">
    <property type="term" value="F:complement component C1q complex binding"/>
    <property type="evidence" value="ECO:0007669"/>
    <property type="project" value="TreeGrafter"/>
</dbReference>
<evidence type="ECO:0000256" key="1">
    <source>
        <dbReference type="SAM" id="MobiDB-lite"/>
    </source>
</evidence>
<dbReference type="InterPro" id="IPR042837">
    <property type="entry name" value="PTX3"/>
</dbReference>
<protein>
    <submittedName>
        <fullName evidence="3">(spotted green pufferfish) hypothetical protein</fullName>
    </submittedName>
</protein>
<comment type="caution">
    <text evidence="3">The sequence shown here is derived from an EMBL/GenBank/DDBJ whole genome shotgun (WGS) entry which is preliminary data.</text>
</comment>
<sequence length="580" mass="63718">MDVTRLAADAGQFLNRAVQYTGETLGQADRTELEPGLEELLALADATKTSTDKILSQTEVLLQPNPGTRLEDRLYEQLDWRIPPRPGAHELLGDQMIQAGLEMGPNTPYGKALLRCGEAQKQLGEAGRKFVQSTTILFLNPLRNFTEAEYRSIQDERRTLLNKRLDLDVAKARLKRAHEAEREATVSSTHTWRRLKMWLLGERGRASVDLLDLLLPPFVLSGSEPRREPGGKRLFVSGLLHVQLPARQMVKDVGSGNLSVPPARSGASETPGQVCTAADGAGVRVSAPVLRSRRTNAAANSRFCCPCSIPAVLCSNNWQSADVAPSRSSWGAGACEVTLAKEAGGWKSTLRTHTFIMHVFMLLCVLGFLGATVCVNQVEYEENYADSYDNEISQDQQMEKTTTMPCQPADFSHWDRLFVALEDSHMRQNVLLDSLGRCCGGMASLRTQLEKLVKGKALPGLETACRLHLEQVGVRLQQGLLEVKEEEARRERNLNVTLQQLLLRTHEGNFPTRHRPTPTPGASGAASGLGAKQASPLLKEQDVTSLPDTATVEKALVAIATELQTVHLQLSRVIEQSAKN</sequence>
<gene>
    <name evidence="3" type="ORF">GSTENG00035968001</name>
</gene>
<organism evidence="3">
    <name type="scientific">Tetraodon nigroviridis</name>
    <name type="common">Spotted green pufferfish</name>
    <name type="synonym">Chelonodon nigroviridis</name>
    <dbReference type="NCBI Taxonomy" id="99883"/>
    <lineage>
        <taxon>Eukaryota</taxon>
        <taxon>Metazoa</taxon>
        <taxon>Chordata</taxon>
        <taxon>Craniata</taxon>
        <taxon>Vertebrata</taxon>
        <taxon>Euteleostomi</taxon>
        <taxon>Actinopterygii</taxon>
        <taxon>Neopterygii</taxon>
        <taxon>Teleostei</taxon>
        <taxon>Neoteleostei</taxon>
        <taxon>Acanthomorphata</taxon>
        <taxon>Eupercaria</taxon>
        <taxon>Tetraodontiformes</taxon>
        <taxon>Tetradontoidea</taxon>
        <taxon>Tetraodontidae</taxon>
        <taxon>Tetraodon</taxon>
    </lineage>
</organism>
<dbReference type="PANTHER" id="PTHR46943">
    <property type="entry name" value="PENTRAXIN-RELATED PROTEIN PTX3"/>
    <property type="match status" value="1"/>
</dbReference>
<dbReference type="SUPFAM" id="SSF103657">
    <property type="entry name" value="BAR/IMD domain-like"/>
    <property type="match status" value="1"/>
</dbReference>
<feature type="compositionally biased region" description="Low complexity" evidence="1">
    <location>
        <begin position="521"/>
        <end position="531"/>
    </location>
</feature>
<feature type="domain" description="BAR" evidence="2">
    <location>
        <begin position="22"/>
        <end position="259"/>
    </location>
</feature>
<reference evidence="3" key="2">
    <citation type="submission" date="2004-02" db="EMBL/GenBank/DDBJ databases">
        <authorList>
            <consortium name="Genoscope"/>
            <consortium name="Whitehead Institute Centre for Genome Research"/>
        </authorList>
    </citation>
    <scope>NUCLEOTIDE SEQUENCE</scope>
</reference>
<evidence type="ECO:0000259" key="2">
    <source>
        <dbReference type="PROSITE" id="PS51021"/>
    </source>
</evidence>
<dbReference type="Gene3D" id="1.20.1270.60">
    <property type="entry name" value="Arfaptin homology (AH) domain/BAR domain"/>
    <property type="match status" value="1"/>
</dbReference>
<reference evidence="3" key="1">
    <citation type="journal article" date="2004" name="Nature">
        <title>Genome duplication in the teleost fish Tetraodon nigroviridis reveals the early vertebrate proto-karyotype.</title>
        <authorList>
            <person name="Jaillon O."/>
            <person name="Aury J.-M."/>
            <person name="Brunet F."/>
            <person name="Petit J.-L."/>
            <person name="Stange-Thomann N."/>
            <person name="Mauceli E."/>
            <person name="Bouneau L."/>
            <person name="Fischer C."/>
            <person name="Ozouf-Costaz C."/>
            <person name="Bernot A."/>
            <person name="Nicaud S."/>
            <person name="Jaffe D."/>
            <person name="Fisher S."/>
            <person name="Lutfalla G."/>
            <person name="Dossat C."/>
            <person name="Segurens B."/>
            <person name="Dasilva C."/>
            <person name="Salanoubat M."/>
            <person name="Levy M."/>
            <person name="Boudet N."/>
            <person name="Castellano S."/>
            <person name="Anthouard V."/>
            <person name="Jubin C."/>
            <person name="Castelli V."/>
            <person name="Katinka M."/>
            <person name="Vacherie B."/>
            <person name="Biemont C."/>
            <person name="Skalli Z."/>
            <person name="Cattolico L."/>
            <person name="Poulain J."/>
            <person name="De Berardinis V."/>
            <person name="Cruaud C."/>
            <person name="Duprat S."/>
            <person name="Brottier P."/>
            <person name="Coutanceau J.-P."/>
            <person name="Gouzy J."/>
            <person name="Parra G."/>
            <person name="Lardier G."/>
            <person name="Chapple C."/>
            <person name="McKernan K.J."/>
            <person name="McEwan P."/>
            <person name="Bosak S."/>
            <person name="Kellis M."/>
            <person name="Volff J.-N."/>
            <person name="Guigo R."/>
            <person name="Zody M.C."/>
            <person name="Mesirov J."/>
            <person name="Lindblad-Toh K."/>
            <person name="Birren B."/>
            <person name="Nusbaum C."/>
            <person name="Kahn D."/>
            <person name="Robinson-Rechavi M."/>
            <person name="Laudet V."/>
            <person name="Schachter V."/>
            <person name="Quetier F."/>
            <person name="Saurin W."/>
            <person name="Scarpelli C."/>
            <person name="Wincker P."/>
            <person name="Lander E.S."/>
            <person name="Weissenbach J."/>
            <person name="Roest Crollius H."/>
        </authorList>
    </citation>
    <scope>NUCLEOTIDE SEQUENCE [LARGE SCALE GENOMIC DNA]</scope>
</reference>
<dbReference type="PANTHER" id="PTHR46943:SF1">
    <property type="entry name" value="PENTRAXIN-RELATED PROTEIN PTX3"/>
    <property type="match status" value="1"/>
</dbReference>
<proteinExistence type="predicted"/>
<accession>Q4RE19</accession>
<dbReference type="GO" id="GO:0045087">
    <property type="term" value="P:innate immune response"/>
    <property type="evidence" value="ECO:0007669"/>
    <property type="project" value="TreeGrafter"/>
</dbReference>
<dbReference type="GO" id="GO:0005615">
    <property type="term" value="C:extracellular space"/>
    <property type="evidence" value="ECO:0007669"/>
    <property type="project" value="TreeGrafter"/>
</dbReference>